<comment type="caution">
    <text evidence="2">The sequence shown here is derived from an EMBL/GenBank/DDBJ whole genome shotgun (WGS) entry which is preliminary data.</text>
</comment>
<evidence type="ECO:0000256" key="1">
    <source>
        <dbReference type="SAM" id="SignalP"/>
    </source>
</evidence>
<accession>A0A1D3CV47</accession>
<evidence type="ECO:0000313" key="3">
    <source>
        <dbReference type="Proteomes" id="UP000095192"/>
    </source>
</evidence>
<keyword evidence="3" id="KW-1185">Reference proteome</keyword>
<feature type="chain" id="PRO_5008913934" description="Transmembrane protein" evidence="1">
    <location>
        <begin position="40"/>
        <end position="537"/>
    </location>
</feature>
<organism evidence="2 3">
    <name type="scientific">Cyclospora cayetanensis</name>
    <dbReference type="NCBI Taxonomy" id="88456"/>
    <lineage>
        <taxon>Eukaryota</taxon>
        <taxon>Sar</taxon>
        <taxon>Alveolata</taxon>
        <taxon>Apicomplexa</taxon>
        <taxon>Conoidasida</taxon>
        <taxon>Coccidia</taxon>
        <taxon>Eucoccidiorida</taxon>
        <taxon>Eimeriorina</taxon>
        <taxon>Eimeriidae</taxon>
        <taxon>Cyclospora</taxon>
    </lineage>
</organism>
<reference evidence="2 3" key="1">
    <citation type="journal article" date="2016" name="BMC Genomics">
        <title>Comparative genomics reveals Cyclospora cayetanensis possesses coccidia-like metabolism and invasion components but unique surface antigens.</title>
        <authorList>
            <person name="Liu S."/>
            <person name="Wang L."/>
            <person name="Zheng H."/>
            <person name="Xu Z."/>
            <person name="Roellig D.M."/>
            <person name="Li N."/>
            <person name="Frace M.A."/>
            <person name="Tang K."/>
            <person name="Arrowood M.J."/>
            <person name="Moss D.M."/>
            <person name="Zhang L."/>
            <person name="Feng Y."/>
            <person name="Xiao L."/>
        </authorList>
    </citation>
    <scope>NUCLEOTIDE SEQUENCE [LARGE SCALE GENOMIC DNA]</scope>
    <source>
        <strain evidence="2 3">CHN_HEN01</strain>
    </source>
</reference>
<name>A0A1D3CV47_9EIME</name>
<feature type="signal peptide" evidence="1">
    <location>
        <begin position="1"/>
        <end position="39"/>
    </location>
</feature>
<dbReference type="VEuPathDB" id="ToxoDB:cyc_09238"/>
<sequence>MDTRASPACAPRRVPALQPPLLLHALLVFLLMGAHGCSASNENAAADARIPSLRFPELQLLYNIARGHGESSFPLDAYRAAKKVYAGLLQQAQKLQQHRKELRHEQVVVSTAAEPAVTSSAEAPSTPRFVLTEIPGYVLGGAVEVYFACRLHSSNSGGESRSALLCSGQPPPGQRAVEASLDFQLLPSQPTGVASTEASPALHAGATATSRAEESELVCKIGLSGFRTGEVHQASYIQGVLGLCLALGFRRQVYVHPNVPFLEDVPELSTQSLTTLLGFRVTPSRYVQFPFSTPVAAVNPNPPLWGEAADGAPSEEGLVGPHKAPRDEATVGDLLPFDPLSALPWRGAPVDATLYTEALEAVRAGLQKAVLVEGPSLPTAHNCSLRLGLRPQDFEALRSLGDGVPSCTPGGSLLMCSKELHQLPWNVNTQRLIDLLRLQLEALVPRVGAQAPRMVHLLRRPGIWLLLRRLLGGPAAARGEHPHQRVWYDGGMQMVTSKNYKGLPFNMMGRTLGQHAVGLSLRRMLITTTSMAVAPPF</sequence>
<dbReference type="EMBL" id="JROU02001833">
    <property type="protein sequence ID" value="OEH75084.1"/>
    <property type="molecule type" value="Genomic_DNA"/>
</dbReference>
<evidence type="ECO:0000313" key="2">
    <source>
        <dbReference type="EMBL" id="OEH75084.1"/>
    </source>
</evidence>
<evidence type="ECO:0008006" key="4">
    <source>
        <dbReference type="Google" id="ProtNLM"/>
    </source>
</evidence>
<dbReference type="AlphaFoldDB" id="A0A1D3CV47"/>
<keyword evidence="1" id="KW-0732">Signal</keyword>
<dbReference type="InParanoid" id="A0A1D3CV47"/>
<dbReference type="Proteomes" id="UP000095192">
    <property type="component" value="Unassembled WGS sequence"/>
</dbReference>
<proteinExistence type="predicted"/>
<protein>
    <recommendedName>
        <fullName evidence="4">Transmembrane protein</fullName>
    </recommendedName>
</protein>
<gene>
    <name evidence="2" type="ORF">cyc_09238</name>
</gene>